<sequence>MFQKVLAGFGAGAAKVDAQILDRATRPGGLLRGEVHLLGGSVDQQVDALGVALLARVDTPDGPRDLPVQQVHLAGSELVRAGARVTVPFEVRLPWETPITSVLGKHLTGMAVGLQTTLDLSGSVVDAQDVDAVAVEPLPAQHRVLDALSRLGYTFRGANLERDRVDGLDQQLPFFQEITFDAPGPSGLTSLTVTFLAGPQEVQVVLDAVKQVRVAKGGGLGGRSRSFLGTFPVREVNAPWERQLEGWLRQVAAPRGIFD</sequence>
<evidence type="ECO:0000313" key="1">
    <source>
        <dbReference type="EMBL" id="SES48477.1"/>
    </source>
</evidence>
<dbReference type="Proteomes" id="UP000199051">
    <property type="component" value="Unassembled WGS sequence"/>
</dbReference>
<dbReference type="Pfam" id="PF07070">
    <property type="entry name" value="Spo0M"/>
    <property type="match status" value="1"/>
</dbReference>
<dbReference type="RefSeq" id="WP_092786804.1">
    <property type="nucleotide sequence ID" value="NZ_FOGI01000020.1"/>
</dbReference>
<name>A0A1H9XRP4_9PSEU</name>
<proteinExistence type="predicted"/>
<dbReference type="STRING" id="155974.SAMN04487818_1205"/>
<dbReference type="AlphaFoldDB" id="A0A1H9XRP4"/>
<gene>
    <name evidence="1" type="ORF">SAMN04487818_1205</name>
</gene>
<dbReference type="InterPro" id="IPR009776">
    <property type="entry name" value="Spore_0_M"/>
</dbReference>
<dbReference type="PANTHER" id="PTHR40053:SF1">
    <property type="entry name" value="SPORULATION-CONTROL PROTEIN SPO0M"/>
    <property type="match status" value="1"/>
</dbReference>
<accession>A0A1H9XRP4</accession>
<evidence type="ECO:0000313" key="2">
    <source>
        <dbReference type="Proteomes" id="UP000199051"/>
    </source>
</evidence>
<keyword evidence="2" id="KW-1185">Reference proteome</keyword>
<reference evidence="2" key="1">
    <citation type="submission" date="2016-10" db="EMBL/GenBank/DDBJ databases">
        <authorList>
            <person name="Varghese N."/>
            <person name="Submissions S."/>
        </authorList>
    </citation>
    <scope>NUCLEOTIDE SEQUENCE [LARGE SCALE GENOMIC DNA]</scope>
    <source>
        <strain evidence="2">DSM 44260</strain>
    </source>
</reference>
<organism evidence="1 2">
    <name type="scientific">Actinokineospora terrae</name>
    <dbReference type="NCBI Taxonomy" id="155974"/>
    <lineage>
        <taxon>Bacteria</taxon>
        <taxon>Bacillati</taxon>
        <taxon>Actinomycetota</taxon>
        <taxon>Actinomycetes</taxon>
        <taxon>Pseudonocardiales</taxon>
        <taxon>Pseudonocardiaceae</taxon>
        <taxon>Actinokineospora</taxon>
    </lineage>
</organism>
<dbReference type="EMBL" id="FOGI01000020">
    <property type="protein sequence ID" value="SES48477.1"/>
    <property type="molecule type" value="Genomic_DNA"/>
</dbReference>
<dbReference type="PANTHER" id="PTHR40053">
    <property type="entry name" value="SPORULATION-CONTROL PROTEIN SPO0M"/>
    <property type="match status" value="1"/>
</dbReference>
<protein>
    <submittedName>
        <fullName evidence="1">Sporulation-control protein</fullName>
    </submittedName>
</protein>